<feature type="compositionally biased region" description="Low complexity" evidence="3">
    <location>
        <begin position="17"/>
        <end position="31"/>
    </location>
</feature>
<feature type="region of interest" description="Disordered" evidence="3">
    <location>
        <begin position="320"/>
        <end position="339"/>
    </location>
</feature>
<protein>
    <recommendedName>
        <fullName evidence="4">DRBM domain-containing protein</fullName>
    </recommendedName>
</protein>
<dbReference type="STRING" id="6412.T1FVF0"/>
<feature type="domain" description="DRBM" evidence="4">
    <location>
        <begin position="344"/>
        <end position="378"/>
    </location>
</feature>
<reference evidence="6" key="3">
    <citation type="submission" date="2015-06" db="UniProtKB">
        <authorList>
            <consortium name="EnsemblMetazoa"/>
        </authorList>
    </citation>
    <scope>IDENTIFICATION</scope>
</reference>
<dbReference type="KEGG" id="hro:HELRODRAFT_193850"/>
<feature type="domain" description="DRBM" evidence="4">
    <location>
        <begin position="133"/>
        <end position="180"/>
    </location>
</feature>
<dbReference type="GO" id="GO:0035197">
    <property type="term" value="F:siRNA binding"/>
    <property type="evidence" value="ECO:0000318"/>
    <property type="project" value="GO_Central"/>
</dbReference>
<accession>T1FVF0</accession>
<reference evidence="5 7" key="2">
    <citation type="journal article" date="2013" name="Nature">
        <title>Insights into bilaterian evolution from three spiralian genomes.</title>
        <authorList>
            <person name="Simakov O."/>
            <person name="Marletaz F."/>
            <person name="Cho S.J."/>
            <person name="Edsinger-Gonzales E."/>
            <person name="Havlak P."/>
            <person name="Hellsten U."/>
            <person name="Kuo D.H."/>
            <person name="Larsson T."/>
            <person name="Lv J."/>
            <person name="Arendt D."/>
            <person name="Savage R."/>
            <person name="Osoegawa K."/>
            <person name="de Jong P."/>
            <person name="Grimwood J."/>
            <person name="Chapman J.A."/>
            <person name="Shapiro H."/>
            <person name="Aerts A."/>
            <person name="Otillar R.P."/>
            <person name="Terry A.Y."/>
            <person name="Boore J.L."/>
            <person name="Grigoriev I.V."/>
            <person name="Lindberg D.R."/>
            <person name="Seaver E.C."/>
            <person name="Weisblat D.A."/>
            <person name="Putnam N.H."/>
            <person name="Rokhsar D.S."/>
        </authorList>
    </citation>
    <scope>NUCLEOTIDE SEQUENCE</scope>
</reference>
<dbReference type="CTD" id="20212796"/>
<proteinExistence type="predicted"/>
<organism evidence="6 7">
    <name type="scientific">Helobdella robusta</name>
    <name type="common">Californian leech</name>
    <dbReference type="NCBI Taxonomy" id="6412"/>
    <lineage>
        <taxon>Eukaryota</taxon>
        <taxon>Metazoa</taxon>
        <taxon>Spiralia</taxon>
        <taxon>Lophotrochozoa</taxon>
        <taxon>Annelida</taxon>
        <taxon>Clitellata</taxon>
        <taxon>Hirudinea</taxon>
        <taxon>Rhynchobdellida</taxon>
        <taxon>Glossiphoniidae</taxon>
        <taxon>Helobdella</taxon>
    </lineage>
</organism>
<evidence type="ECO:0000256" key="1">
    <source>
        <dbReference type="ARBA" id="ARBA00022884"/>
    </source>
</evidence>
<dbReference type="InterPro" id="IPR051247">
    <property type="entry name" value="RLC_Component"/>
</dbReference>
<dbReference type="RefSeq" id="XP_009027867.1">
    <property type="nucleotide sequence ID" value="XM_009029619.1"/>
</dbReference>
<gene>
    <name evidence="6" type="primary">20212796</name>
    <name evidence="5" type="ORF">HELRODRAFT_193850</name>
</gene>
<dbReference type="EMBL" id="AMQM01007155">
    <property type="status" value="NOT_ANNOTATED_CDS"/>
    <property type="molecule type" value="Genomic_DNA"/>
</dbReference>
<dbReference type="eggNOG" id="KOG3792">
    <property type="taxonomic scope" value="Eukaryota"/>
</dbReference>
<dbReference type="GeneID" id="20212796"/>
<dbReference type="SUPFAM" id="SSF54768">
    <property type="entry name" value="dsRNA-binding domain-like"/>
    <property type="match status" value="2"/>
</dbReference>
<dbReference type="InterPro" id="IPR014720">
    <property type="entry name" value="dsRBD_dom"/>
</dbReference>
<dbReference type="GO" id="GO:0005737">
    <property type="term" value="C:cytoplasm"/>
    <property type="evidence" value="ECO:0000318"/>
    <property type="project" value="GO_Central"/>
</dbReference>
<keyword evidence="7" id="KW-1185">Reference proteome</keyword>
<dbReference type="AlphaFoldDB" id="T1FVF0"/>
<sequence>MRKVDGHNNKHNHDNDNNIINNNINNINNNHNNSERVNGCLKDQSHPSYCLDAVQSLTINTAKIFSPPLLSPSFSTTTTSSSSSSSSSSSNHTHDNVINNIINTTTTTHKRQTKDTNSLMWINEELPWLRASVVSVTGPKHAPLFTAQMTLRGKTYEASGPTKKMARLNVASAVALSLSKFKRSYQHQDHSVYHHYRHHHQHQQQQQLLQGHEDHFRRDGSNKLIRWNAVSVLNDLRPQVKYIKLQHHISEESSPLHGQQQQQQQPQQQQPQHPNAYQHQNAQQYQLIINPFTCDFFKFSLSERKFDSYTNKNVKNEIGKNGWFNKSNNNNQNNNRQQRQPLVTVSLNVDNETFIGSGPCIRIAKQKAAKLALKTLFNLENLFK</sequence>
<dbReference type="GO" id="GO:0070578">
    <property type="term" value="C:RISC-loading complex"/>
    <property type="evidence" value="ECO:0000318"/>
    <property type="project" value="GO_Central"/>
</dbReference>
<name>T1FVF0_HELRO</name>
<dbReference type="GO" id="GO:0005634">
    <property type="term" value="C:nucleus"/>
    <property type="evidence" value="ECO:0000318"/>
    <property type="project" value="GO_Central"/>
</dbReference>
<dbReference type="GO" id="GO:0030422">
    <property type="term" value="P:siRNA processing"/>
    <property type="evidence" value="ECO:0000318"/>
    <property type="project" value="GO_Central"/>
</dbReference>
<dbReference type="PROSITE" id="PS50137">
    <property type="entry name" value="DS_RBD"/>
    <property type="match status" value="2"/>
</dbReference>
<dbReference type="PANTHER" id="PTHR46205">
    <property type="entry name" value="LOQUACIOUS, ISOFORM B"/>
    <property type="match status" value="1"/>
</dbReference>
<dbReference type="EnsemblMetazoa" id="HelroT193850">
    <property type="protein sequence ID" value="HelroP193850"/>
    <property type="gene ID" value="HelroG193850"/>
</dbReference>
<evidence type="ECO:0000313" key="5">
    <source>
        <dbReference type="EMBL" id="ESN94140.1"/>
    </source>
</evidence>
<dbReference type="EMBL" id="KB097572">
    <property type="protein sequence ID" value="ESN94140.1"/>
    <property type="molecule type" value="Genomic_DNA"/>
</dbReference>
<dbReference type="InParanoid" id="T1FVF0"/>
<evidence type="ECO:0000256" key="3">
    <source>
        <dbReference type="SAM" id="MobiDB-lite"/>
    </source>
</evidence>
<dbReference type="GO" id="GO:0003725">
    <property type="term" value="F:double-stranded RNA binding"/>
    <property type="evidence" value="ECO:0000318"/>
    <property type="project" value="GO_Central"/>
</dbReference>
<dbReference type="GO" id="GO:0070920">
    <property type="term" value="P:regulation of regulatory ncRNA processing"/>
    <property type="evidence" value="ECO:0000318"/>
    <property type="project" value="GO_Central"/>
</dbReference>
<keyword evidence="1 2" id="KW-0694">RNA-binding</keyword>
<feature type="region of interest" description="Disordered" evidence="3">
    <location>
        <begin position="1"/>
        <end position="31"/>
    </location>
</feature>
<evidence type="ECO:0000313" key="7">
    <source>
        <dbReference type="Proteomes" id="UP000015101"/>
    </source>
</evidence>
<feature type="region of interest" description="Disordered" evidence="3">
    <location>
        <begin position="70"/>
        <end position="97"/>
    </location>
</feature>
<dbReference type="PANTHER" id="PTHR46205:SF3">
    <property type="entry name" value="LOQUACIOUS, ISOFORM B"/>
    <property type="match status" value="1"/>
</dbReference>
<dbReference type="Gene3D" id="3.30.160.20">
    <property type="match status" value="2"/>
</dbReference>
<evidence type="ECO:0000259" key="4">
    <source>
        <dbReference type="PROSITE" id="PS50137"/>
    </source>
</evidence>
<dbReference type="Proteomes" id="UP000015101">
    <property type="component" value="Unassembled WGS sequence"/>
</dbReference>
<dbReference type="Pfam" id="PF00035">
    <property type="entry name" value="dsrm"/>
    <property type="match status" value="1"/>
</dbReference>
<dbReference type="OrthoDB" id="8898434at2759"/>
<evidence type="ECO:0000313" key="6">
    <source>
        <dbReference type="EnsemblMetazoa" id="HelroP193850"/>
    </source>
</evidence>
<feature type="compositionally biased region" description="Low complexity" evidence="3">
    <location>
        <begin position="328"/>
        <end position="339"/>
    </location>
</feature>
<reference evidence="7" key="1">
    <citation type="submission" date="2012-12" db="EMBL/GenBank/DDBJ databases">
        <authorList>
            <person name="Hellsten U."/>
            <person name="Grimwood J."/>
            <person name="Chapman J.A."/>
            <person name="Shapiro H."/>
            <person name="Aerts A."/>
            <person name="Otillar R.P."/>
            <person name="Terry A.Y."/>
            <person name="Boore J.L."/>
            <person name="Simakov O."/>
            <person name="Marletaz F."/>
            <person name="Cho S.-J."/>
            <person name="Edsinger-Gonzales E."/>
            <person name="Havlak P."/>
            <person name="Kuo D.-H."/>
            <person name="Larsson T."/>
            <person name="Lv J."/>
            <person name="Arendt D."/>
            <person name="Savage R."/>
            <person name="Osoegawa K."/>
            <person name="de Jong P."/>
            <person name="Lindberg D.R."/>
            <person name="Seaver E.C."/>
            <person name="Weisblat D.A."/>
            <person name="Putnam N.H."/>
            <person name="Grigoriev I.V."/>
            <person name="Rokhsar D.S."/>
        </authorList>
    </citation>
    <scope>NUCLEOTIDE SEQUENCE</scope>
</reference>
<dbReference type="GO" id="GO:0016442">
    <property type="term" value="C:RISC complex"/>
    <property type="evidence" value="ECO:0000318"/>
    <property type="project" value="GO_Central"/>
</dbReference>
<feature type="compositionally biased region" description="Basic and acidic residues" evidence="3">
    <location>
        <begin position="1"/>
        <end position="16"/>
    </location>
</feature>
<feature type="compositionally biased region" description="Low complexity" evidence="3">
    <location>
        <begin position="259"/>
        <end position="279"/>
    </location>
</feature>
<evidence type="ECO:0000256" key="2">
    <source>
        <dbReference type="PROSITE-ProRule" id="PRU00266"/>
    </source>
</evidence>
<dbReference type="HOGENOM" id="CLU_720202_0_0_1"/>
<feature type="region of interest" description="Disordered" evidence="3">
    <location>
        <begin position="252"/>
        <end position="279"/>
    </location>
</feature>
<dbReference type="SMART" id="SM00358">
    <property type="entry name" value="DSRM"/>
    <property type="match status" value="2"/>
</dbReference>